<dbReference type="InterPro" id="IPR013216">
    <property type="entry name" value="Methyltransf_11"/>
</dbReference>
<dbReference type="GO" id="GO:0032259">
    <property type="term" value="P:methylation"/>
    <property type="evidence" value="ECO:0007669"/>
    <property type="project" value="UniProtKB-KW"/>
</dbReference>
<accession>A0ABS2CY39</accession>
<keyword evidence="2" id="KW-0489">Methyltransferase</keyword>
<dbReference type="SUPFAM" id="SSF53335">
    <property type="entry name" value="S-adenosyl-L-methionine-dependent methyltransferases"/>
    <property type="match status" value="1"/>
</dbReference>
<dbReference type="RefSeq" id="WP_187657112.1">
    <property type="nucleotide sequence ID" value="NZ_JACSOD020000491.1"/>
</dbReference>
<organism evidence="2 3">
    <name type="scientific">Flavobacterium macrobrachii</name>
    <dbReference type="NCBI Taxonomy" id="591204"/>
    <lineage>
        <taxon>Bacteria</taxon>
        <taxon>Pseudomonadati</taxon>
        <taxon>Bacteroidota</taxon>
        <taxon>Flavobacteriia</taxon>
        <taxon>Flavobacteriales</taxon>
        <taxon>Flavobacteriaceae</taxon>
        <taxon>Flavobacterium</taxon>
    </lineage>
</organism>
<comment type="caution">
    <text evidence="2">The sequence shown here is derived from an EMBL/GenBank/DDBJ whole genome shotgun (WGS) entry which is preliminary data.</text>
</comment>
<dbReference type="EMBL" id="JACSOD020000491">
    <property type="protein sequence ID" value="MBM6499826.1"/>
    <property type="molecule type" value="Genomic_DNA"/>
</dbReference>
<dbReference type="Proteomes" id="UP000759529">
    <property type="component" value="Unassembled WGS sequence"/>
</dbReference>
<evidence type="ECO:0000313" key="3">
    <source>
        <dbReference type="Proteomes" id="UP000759529"/>
    </source>
</evidence>
<reference evidence="2 3" key="1">
    <citation type="submission" date="2021-02" db="EMBL/GenBank/DDBJ databases">
        <authorList>
            <person name="Jung H.S."/>
            <person name="Chun B.H."/>
            <person name="Jeon C.O."/>
        </authorList>
    </citation>
    <scope>NUCLEOTIDE SEQUENCE [LARGE SCALE GENOMIC DNA]</scope>
    <source>
        <strain evidence="2 3">LMG 25203</strain>
    </source>
</reference>
<sequence length="259" mass="30553">MTQIEKIYSNALIEFIKDKNSSILVIGAQLADREAFYNAGFSNVLLSGYDERVLEYKPYKWTKENGMSISFKDQSFDYVVTHSVLHHMSSPHKGLTEMYRVAKKGVLVFEGRDSFLIQVAEKLNFTQRYEVAGCYSTSGVDGTNIPNYIYRWTEREIEKTINTYAPAFKHKFVYKHWSLYPNGPDLSSLKKIILKVLRPFYFLFINIFPKQQNGFIFFIEKPTIERCLQPWLYLDSNNKKLEVDKNWVKKYYSKFRNKK</sequence>
<dbReference type="Gene3D" id="3.40.50.150">
    <property type="entry name" value="Vaccinia Virus protein VP39"/>
    <property type="match status" value="1"/>
</dbReference>
<keyword evidence="3" id="KW-1185">Reference proteome</keyword>
<feature type="domain" description="Methyltransferase type 11" evidence="1">
    <location>
        <begin position="59"/>
        <end position="107"/>
    </location>
</feature>
<dbReference type="InterPro" id="IPR029063">
    <property type="entry name" value="SAM-dependent_MTases_sf"/>
</dbReference>
<name>A0ABS2CY39_9FLAO</name>
<keyword evidence="2" id="KW-0808">Transferase</keyword>
<protein>
    <submittedName>
        <fullName evidence="2">Methyltransferase domain-containing protein</fullName>
    </submittedName>
</protein>
<gene>
    <name evidence="2" type="ORF">H9X54_011025</name>
</gene>
<evidence type="ECO:0000259" key="1">
    <source>
        <dbReference type="Pfam" id="PF08241"/>
    </source>
</evidence>
<proteinExistence type="predicted"/>
<dbReference type="Pfam" id="PF08241">
    <property type="entry name" value="Methyltransf_11"/>
    <property type="match status" value="1"/>
</dbReference>
<evidence type="ECO:0000313" key="2">
    <source>
        <dbReference type="EMBL" id="MBM6499826.1"/>
    </source>
</evidence>
<dbReference type="GO" id="GO:0008168">
    <property type="term" value="F:methyltransferase activity"/>
    <property type="evidence" value="ECO:0007669"/>
    <property type="project" value="UniProtKB-KW"/>
</dbReference>